<feature type="compositionally biased region" description="Gly residues" evidence="10">
    <location>
        <begin position="1016"/>
        <end position="1030"/>
    </location>
</feature>
<evidence type="ECO:0000256" key="3">
    <source>
        <dbReference type="ARBA" id="ARBA00022645"/>
    </source>
</evidence>
<dbReference type="GO" id="GO:0008270">
    <property type="term" value="F:zinc ion binding"/>
    <property type="evidence" value="ECO:0007669"/>
    <property type="project" value="InterPro"/>
</dbReference>
<evidence type="ECO:0000256" key="8">
    <source>
        <dbReference type="ARBA" id="ARBA00023049"/>
    </source>
</evidence>
<dbReference type="Pfam" id="PF18027">
    <property type="entry name" value="Pepdidase_M14_N"/>
    <property type="match status" value="1"/>
</dbReference>
<evidence type="ECO:0000313" key="13">
    <source>
        <dbReference type="RefSeq" id="XP_013406854.1"/>
    </source>
</evidence>
<proteinExistence type="inferred from homology"/>
<dbReference type="GO" id="GO:0004181">
    <property type="term" value="F:metallocarboxypeptidase activity"/>
    <property type="evidence" value="ECO:0007669"/>
    <property type="project" value="InterPro"/>
</dbReference>
<feature type="compositionally biased region" description="Polar residues" evidence="10">
    <location>
        <begin position="78"/>
        <end position="93"/>
    </location>
</feature>
<protein>
    <submittedName>
        <fullName evidence="13">Cytosolic carboxypeptidase 2 isoform X1</fullName>
    </submittedName>
</protein>
<dbReference type="InParanoid" id="A0A1S3JAE6"/>
<dbReference type="InterPro" id="IPR000834">
    <property type="entry name" value="Peptidase_M14"/>
</dbReference>
<dbReference type="PANTHER" id="PTHR12756">
    <property type="entry name" value="CYTOSOLIC CARBOXYPEPTIDASE"/>
    <property type="match status" value="1"/>
</dbReference>
<keyword evidence="8" id="KW-0482">Metalloprotease</keyword>
<dbReference type="KEGG" id="lak:106171188"/>
<feature type="compositionally biased region" description="Gly residues" evidence="10">
    <location>
        <begin position="967"/>
        <end position="979"/>
    </location>
</feature>
<evidence type="ECO:0000256" key="2">
    <source>
        <dbReference type="ARBA" id="ARBA00005988"/>
    </source>
</evidence>
<keyword evidence="3 13" id="KW-0121">Carboxypeptidase</keyword>
<feature type="region of interest" description="Disordered" evidence="10">
    <location>
        <begin position="959"/>
        <end position="1034"/>
    </location>
</feature>
<organism evidence="12 13">
    <name type="scientific">Lingula anatina</name>
    <name type="common">Brachiopod</name>
    <name type="synonym">Lingula unguis</name>
    <dbReference type="NCBI Taxonomy" id="7574"/>
    <lineage>
        <taxon>Eukaryota</taxon>
        <taxon>Metazoa</taxon>
        <taxon>Spiralia</taxon>
        <taxon>Lophotrochozoa</taxon>
        <taxon>Brachiopoda</taxon>
        <taxon>Linguliformea</taxon>
        <taxon>Lingulata</taxon>
        <taxon>Lingulida</taxon>
        <taxon>Linguloidea</taxon>
        <taxon>Lingulidae</taxon>
        <taxon>Lingula</taxon>
    </lineage>
</organism>
<feature type="compositionally biased region" description="Basic and acidic residues" evidence="10">
    <location>
        <begin position="1050"/>
        <end position="1060"/>
    </location>
</feature>
<comment type="similarity">
    <text evidence="2 9">Belongs to the peptidase M14 family.</text>
</comment>
<keyword evidence="4" id="KW-0645">Protease</keyword>
<accession>A0A1S3JAE6</accession>
<dbReference type="PANTHER" id="PTHR12756:SF45">
    <property type="entry name" value="CYTOSOLIC CARBOXYPEPTIDASE NNA1"/>
    <property type="match status" value="1"/>
</dbReference>
<keyword evidence="5" id="KW-0479">Metal-binding</keyword>
<feature type="region of interest" description="Disordered" evidence="10">
    <location>
        <begin position="762"/>
        <end position="795"/>
    </location>
</feature>
<evidence type="ECO:0000256" key="10">
    <source>
        <dbReference type="SAM" id="MobiDB-lite"/>
    </source>
</evidence>
<feature type="domain" description="Peptidase M14" evidence="11">
    <location>
        <begin position="382"/>
        <end position="658"/>
    </location>
</feature>
<evidence type="ECO:0000256" key="1">
    <source>
        <dbReference type="ARBA" id="ARBA00001947"/>
    </source>
</evidence>
<feature type="region of interest" description="Disordered" evidence="10">
    <location>
        <begin position="1048"/>
        <end position="1167"/>
    </location>
</feature>
<reference evidence="13" key="1">
    <citation type="submission" date="2025-08" db="UniProtKB">
        <authorList>
            <consortium name="RefSeq"/>
        </authorList>
    </citation>
    <scope>IDENTIFICATION</scope>
    <source>
        <tissue evidence="13">Gonads</tissue>
    </source>
</reference>
<sequence length="1497" mass="169119">MDDEFRFDLNPYDSFMRKHLEHYGYYTGRNERYSSNLLTFREWDKTYSYDVSSSDSSDSEDEAENKDSGINREKIVQSGRSSVSELYLSTSEQGTDDDNDDDSNSVQEKSANSSDCNNLFRDDFTRTTQLVYSYQAGKMVPRLREPRQLYAMEFGPQQAARWPSEIEVLDELIKHISYVPPEPEEFYRPTGSELRPLAKGEDEGLCVYYYDPQPGPFFMKSRVGGLRNPLSSTAYAHKPQSPDDTTLVFESRFESGNLFKVYKVGDYEYELWLRNDLYTNKHTQWFYFRLSNTRPNVKYRFTIVNFMKPDSLYNNGMKPCMYSDKNAANNKIGWVRAGSEIKYYRNNLKYNFGKGGERNYYSLTWTWQAQYKDDTCYFAHCYPYTYSDLQEYLMNIANDPIKSRICKQRVLCRTLAGNLVYVLTITSPVSATQGHDSKARKLKKAVVLTSRVHPGETNASWMMKGFLDFLTGTSPDAKLLRDTFIFKVVPMLNPDGVIVGNYRCSLSGRDLNRNYKTILKDSFPSIWHTKAMIRKLKDEHEIVTYCDLHGHSRKMNVFIYGCENKYNPDKRFRERVFPVMLSKNASDKFSYEYCKFKVQKSKEGTGRIVIWNMGIMNSYTMEATFAGSTLGKMKGYHFSTADFEAMGYHFCDTLLDYCDPDKTKCDNILLELEDRLKQEVMKKLQKDGGAEVINLEDDFTSEMESSDGGSDSSVSDGLPVHLQYLADRLPKKKKKLKTKKERDKHQCIATKTKIQATPISVEEKKKPQPAMIQPPLKYTTVPPQRTKSRDDRTNNGIPIFVQERCEERATKKLLKELAKKTEYLDALTQAYLRSGVLVSQDPTPFKVPTASATSLPSAVGNGAAGVTPHLRYSASGDNNYSNLFLESNTSSTAVSVPPSSEHLSQHHERAYAAHLMNNQQLHSVVREALHDVIPWLEAHQVLMHPKYRDLTAQKIVHHIKKEDRGGSRGGRNSGGGSTGGRDSTGAKSVSSFYQWGPSPPPSAKPSSQAGAPAAAAGGGGSGRHVTGGNGLTEYKPSHKHLVELAAGQKRQQDLQHCEHGRKARSTPYLTSQDDADKPAPDGPIKFHPPPFDPNIDHNADGGAKRGYSTKGSLSKPTSASSVQSRNTKSQSSSASTDRRLTEASSSEQINGEGATRQAENKPRQGFLNAADNGTVALRRGSLSGESRVNKMVIETEDTLAMLKKASSVPAVHKHGHHKHRALSANSDISSTIESIQELKQSLLTSAHKANLNPTTGRYIERIVHQTDKELETIAAELREAEYEKQMESDFQQERREFSVSSDMKYRLSRNKDSVEVTLKGGEYVKGEFVPVQPMVHTAQGKHSRQWQYFSKDEESVGAVEKGKNENNNNSMQQGRSHNNGMGMGDKSRSVEIEEYHVIADEDLNGRFGSGNNEERQQRRRFSSTDSGQMVTKCRSRLWNLSTKSQNSQQAPTKISLMMTRGHERETVDVPYGGTFRPMSRSRPALLRNMKLTYNKKR</sequence>
<evidence type="ECO:0000313" key="12">
    <source>
        <dbReference type="Proteomes" id="UP000085678"/>
    </source>
</evidence>
<keyword evidence="12" id="KW-1185">Reference proteome</keyword>
<dbReference type="PROSITE" id="PS52035">
    <property type="entry name" value="PEPTIDASE_M14"/>
    <property type="match status" value="1"/>
</dbReference>
<feature type="region of interest" description="Disordered" evidence="10">
    <location>
        <begin position="1403"/>
        <end position="1428"/>
    </location>
</feature>
<keyword evidence="6" id="KW-0378">Hydrolase</keyword>
<feature type="compositionally biased region" description="Acidic residues" evidence="10">
    <location>
        <begin position="94"/>
        <end position="103"/>
    </location>
</feature>
<dbReference type="OrthoDB" id="10253041at2759"/>
<dbReference type="SUPFAM" id="SSF53187">
    <property type="entry name" value="Zn-dependent exopeptidases"/>
    <property type="match status" value="1"/>
</dbReference>
<name>A0A1S3JAE6_LINAN</name>
<feature type="compositionally biased region" description="Low complexity" evidence="10">
    <location>
        <begin position="1004"/>
        <end position="1015"/>
    </location>
</feature>
<dbReference type="Proteomes" id="UP000085678">
    <property type="component" value="Unplaced"/>
</dbReference>
<feature type="compositionally biased region" description="Polar residues" evidence="10">
    <location>
        <begin position="1365"/>
        <end position="1379"/>
    </location>
</feature>
<dbReference type="RefSeq" id="XP_013406854.1">
    <property type="nucleotide sequence ID" value="XM_013551400.2"/>
</dbReference>
<feature type="compositionally biased region" description="Basic and acidic residues" evidence="10">
    <location>
        <begin position="1353"/>
        <end position="1364"/>
    </location>
</feature>
<feature type="region of interest" description="Disordered" evidence="10">
    <location>
        <begin position="1353"/>
        <end position="1385"/>
    </location>
</feature>
<feature type="compositionally biased region" description="Polar residues" evidence="10">
    <location>
        <begin position="106"/>
        <end position="117"/>
    </location>
</feature>
<dbReference type="Gene3D" id="3.40.630.10">
    <property type="entry name" value="Zn peptidases"/>
    <property type="match status" value="1"/>
</dbReference>
<dbReference type="Gene3D" id="2.60.40.3120">
    <property type="match status" value="1"/>
</dbReference>
<evidence type="ECO:0000256" key="6">
    <source>
        <dbReference type="ARBA" id="ARBA00022801"/>
    </source>
</evidence>
<feature type="compositionally biased region" description="Polar residues" evidence="10">
    <location>
        <begin position="1109"/>
        <end position="1135"/>
    </location>
</feature>
<dbReference type="GeneID" id="106171188"/>
<feature type="compositionally biased region" description="Basic and acidic residues" evidence="10">
    <location>
        <begin position="65"/>
        <end position="75"/>
    </location>
</feature>
<evidence type="ECO:0000256" key="9">
    <source>
        <dbReference type="PROSITE-ProRule" id="PRU01379"/>
    </source>
</evidence>
<dbReference type="CDD" id="cd06907">
    <property type="entry name" value="M14_AGBL2-3_like"/>
    <property type="match status" value="1"/>
</dbReference>
<evidence type="ECO:0000256" key="4">
    <source>
        <dbReference type="ARBA" id="ARBA00022670"/>
    </source>
</evidence>
<dbReference type="InterPro" id="IPR040626">
    <property type="entry name" value="Pepdidase_M14_N"/>
</dbReference>
<dbReference type="InterPro" id="IPR050821">
    <property type="entry name" value="Cytosolic_carboxypeptidase"/>
</dbReference>
<feature type="region of interest" description="Disordered" evidence="10">
    <location>
        <begin position="50"/>
        <end position="118"/>
    </location>
</feature>
<keyword evidence="7" id="KW-0862">Zinc</keyword>
<dbReference type="GO" id="GO:0006508">
    <property type="term" value="P:proteolysis"/>
    <property type="evidence" value="ECO:0007669"/>
    <property type="project" value="UniProtKB-KW"/>
</dbReference>
<comment type="cofactor">
    <cofactor evidence="1">
        <name>Zn(2+)</name>
        <dbReference type="ChEBI" id="CHEBI:29105"/>
    </cofactor>
</comment>
<feature type="active site" description="Proton donor/acceptor" evidence="9">
    <location>
        <position position="622"/>
    </location>
</feature>
<gene>
    <name evidence="13" type="primary">LOC106171188</name>
</gene>
<dbReference type="FunFam" id="3.40.630.10:FF:000011">
    <property type="entry name" value="cytosolic carboxypeptidase 2 isoform X1"/>
    <property type="match status" value="1"/>
</dbReference>
<evidence type="ECO:0000259" key="11">
    <source>
        <dbReference type="PROSITE" id="PS52035"/>
    </source>
</evidence>
<evidence type="ECO:0000256" key="5">
    <source>
        <dbReference type="ARBA" id="ARBA00022723"/>
    </source>
</evidence>
<evidence type="ECO:0000256" key="7">
    <source>
        <dbReference type="ARBA" id="ARBA00022833"/>
    </source>
</evidence>
<dbReference type="Pfam" id="PF00246">
    <property type="entry name" value="Peptidase_M14"/>
    <property type="match status" value="1"/>
</dbReference>
<feature type="compositionally biased region" description="Basic and acidic residues" evidence="10">
    <location>
        <begin position="1094"/>
        <end position="1103"/>
    </location>
</feature>